<reference evidence="1" key="1">
    <citation type="submission" date="2023-10" db="EMBL/GenBank/DDBJ databases">
        <title>Genome assembly of Pristionchus species.</title>
        <authorList>
            <person name="Yoshida K."/>
            <person name="Sommer R.J."/>
        </authorList>
    </citation>
    <scope>NUCLEOTIDE SEQUENCE</scope>
    <source>
        <strain evidence="1">RS5133</strain>
    </source>
</reference>
<evidence type="ECO:0000313" key="1">
    <source>
        <dbReference type="EMBL" id="GMT29993.1"/>
    </source>
</evidence>
<feature type="non-terminal residue" evidence="1">
    <location>
        <position position="88"/>
    </location>
</feature>
<comment type="caution">
    <text evidence="1">The sequence shown here is derived from an EMBL/GenBank/DDBJ whole genome shotgun (WGS) entry which is preliminary data.</text>
</comment>
<dbReference type="Proteomes" id="UP001432322">
    <property type="component" value="Unassembled WGS sequence"/>
</dbReference>
<accession>A0AAV5WH60</accession>
<dbReference type="EMBL" id="BTSY01000005">
    <property type="protein sequence ID" value="GMT29993.1"/>
    <property type="molecule type" value="Genomic_DNA"/>
</dbReference>
<sequence>APAAAAAARLLQLSHRLLHHHGESARKVEKCEVRAVINQRHLRLGDGTVEVGDARLAGAAKVRVHHCSQHGAHAAEQALPRRPRVSCQ</sequence>
<protein>
    <submittedName>
        <fullName evidence="1">Uncharacterized protein</fullName>
    </submittedName>
</protein>
<keyword evidence="2" id="KW-1185">Reference proteome</keyword>
<organism evidence="1 2">
    <name type="scientific">Pristionchus fissidentatus</name>
    <dbReference type="NCBI Taxonomy" id="1538716"/>
    <lineage>
        <taxon>Eukaryota</taxon>
        <taxon>Metazoa</taxon>
        <taxon>Ecdysozoa</taxon>
        <taxon>Nematoda</taxon>
        <taxon>Chromadorea</taxon>
        <taxon>Rhabditida</taxon>
        <taxon>Rhabditina</taxon>
        <taxon>Diplogasteromorpha</taxon>
        <taxon>Diplogasteroidea</taxon>
        <taxon>Neodiplogasteridae</taxon>
        <taxon>Pristionchus</taxon>
    </lineage>
</organism>
<dbReference type="AlphaFoldDB" id="A0AAV5WH60"/>
<evidence type="ECO:0000313" key="2">
    <source>
        <dbReference type="Proteomes" id="UP001432322"/>
    </source>
</evidence>
<name>A0AAV5WH60_9BILA</name>
<proteinExistence type="predicted"/>
<feature type="non-terminal residue" evidence="1">
    <location>
        <position position="1"/>
    </location>
</feature>
<gene>
    <name evidence="1" type="ORF">PFISCL1PPCAC_21290</name>
</gene>